<accession>A0A0H3A562</accession>
<protein>
    <recommendedName>
        <fullName evidence="8">Glycine transporter domain-containing protein</fullName>
    </recommendedName>
</protein>
<sequence>MQDMLYALDIFGTFAFAVAGALKAARHELDALGVLVLATVTGVGGGMVRDMMLAYGPPAVFHNGAYLLVCLAGGLLVFFFARGVAARRNLVRYADAVGLGVFTAIGGAKAMAFGLGGLPVVFLAVLTATGGGVIRDVLVGEVPAVLRTDFYATASILGAVALLGLAALGRPPLEQLAGSAAVTTGLRLMAIWLRMRLPRIPRVDDDD</sequence>
<dbReference type="InterPro" id="IPR005115">
    <property type="entry name" value="Gly_transporter"/>
</dbReference>
<keyword evidence="3" id="KW-1003">Cell membrane</keyword>
<evidence type="ECO:0000256" key="2">
    <source>
        <dbReference type="ARBA" id="ARBA00008193"/>
    </source>
</evidence>
<feature type="domain" description="Glycine transporter" evidence="8">
    <location>
        <begin position="7"/>
        <end position="81"/>
    </location>
</feature>
<evidence type="ECO:0000256" key="7">
    <source>
        <dbReference type="SAM" id="Phobius"/>
    </source>
</evidence>
<comment type="subcellular location">
    <subcellularLocation>
        <location evidence="1">Cell membrane</location>
        <topology evidence="1">Multi-pass membrane protein</topology>
    </subcellularLocation>
</comment>
<dbReference type="PANTHER" id="PTHR30506:SF3">
    <property type="entry name" value="UPF0126 INNER MEMBRANE PROTEIN YADS-RELATED"/>
    <property type="match status" value="1"/>
</dbReference>
<dbReference type="EMBL" id="CP000527">
    <property type="protein sequence ID" value="ABM27607.1"/>
    <property type="molecule type" value="Genomic_DNA"/>
</dbReference>
<dbReference type="KEGG" id="dvl:Dvul_0584"/>
<feature type="transmembrane region" description="Helical" evidence="7">
    <location>
        <begin position="175"/>
        <end position="193"/>
    </location>
</feature>
<dbReference type="HOGENOM" id="CLU_064906_2_1_7"/>
<proteinExistence type="inferred from homology"/>
<feature type="transmembrane region" description="Helical" evidence="7">
    <location>
        <begin position="60"/>
        <end position="81"/>
    </location>
</feature>
<evidence type="ECO:0000313" key="9">
    <source>
        <dbReference type="EMBL" id="ABM27607.1"/>
    </source>
</evidence>
<feature type="transmembrane region" description="Helical" evidence="7">
    <location>
        <begin position="6"/>
        <end position="22"/>
    </location>
</feature>
<dbReference type="AlphaFoldDB" id="A0A0H3A562"/>
<evidence type="ECO:0000256" key="5">
    <source>
        <dbReference type="ARBA" id="ARBA00022989"/>
    </source>
</evidence>
<reference evidence="10" key="1">
    <citation type="journal article" date="2009" name="Environ. Microbiol.">
        <title>Contribution of mobile genetic elements to Desulfovibrio vulgaris genome plasticity.</title>
        <authorList>
            <person name="Walker C.B."/>
            <person name="Stolyar S."/>
            <person name="Chivian D."/>
            <person name="Pinel N."/>
            <person name="Gabster J.A."/>
            <person name="Dehal P.S."/>
            <person name="He Z."/>
            <person name="Yang Z.K."/>
            <person name="Yen H.C."/>
            <person name="Zhou J."/>
            <person name="Wall J.D."/>
            <person name="Hazen T.C."/>
            <person name="Arkin A.P."/>
            <person name="Stahl D.A."/>
        </authorList>
    </citation>
    <scope>NUCLEOTIDE SEQUENCE [LARGE SCALE GENOMIC DNA]</scope>
    <source>
        <strain evidence="10">DP4</strain>
    </source>
</reference>
<dbReference type="PANTHER" id="PTHR30506">
    <property type="entry name" value="INNER MEMBRANE PROTEIN"/>
    <property type="match status" value="1"/>
</dbReference>
<comment type="similarity">
    <text evidence="2">Belongs to the UPF0126 family.</text>
</comment>
<organism evidence="9 10">
    <name type="scientific">Nitratidesulfovibrio vulgaris (strain DP4)</name>
    <name type="common">Desulfovibrio vulgaris</name>
    <dbReference type="NCBI Taxonomy" id="391774"/>
    <lineage>
        <taxon>Bacteria</taxon>
        <taxon>Pseudomonadati</taxon>
        <taxon>Thermodesulfobacteriota</taxon>
        <taxon>Desulfovibrionia</taxon>
        <taxon>Desulfovibrionales</taxon>
        <taxon>Desulfovibrionaceae</taxon>
        <taxon>Nitratidesulfovibrio</taxon>
    </lineage>
</organism>
<feature type="transmembrane region" description="Helical" evidence="7">
    <location>
        <begin position="118"/>
        <end position="138"/>
    </location>
</feature>
<keyword evidence="4 7" id="KW-0812">Transmembrane</keyword>
<dbReference type="Proteomes" id="UP000009173">
    <property type="component" value="Chromosome"/>
</dbReference>
<feature type="domain" description="Glycine transporter" evidence="8">
    <location>
        <begin position="93"/>
        <end position="165"/>
    </location>
</feature>
<name>A0A0H3A562_NITV4</name>
<dbReference type="Pfam" id="PF03458">
    <property type="entry name" value="Gly_transporter"/>
    <property type="match status" value="2"/>
</dbReference>
<evidence type="ECO:0000256" key="4">
    <source>
        <dbReference type="ARBA" id="ARBA00022692"/>
    </source>
</evidence>
<feature type="transmembrane region" description="Helical" evidence="7">
    <location>
        <begin position="29"/>
        <end position="48"/>
    </location>
</feature>
<dbReference type="RefSeq" id="WP_011791708.1">
    <property type="nucleotide sequence ID" value="NC_008751.1"/>
</dbReference>
<evidence type="ECO:0000313" key="10">
    <source>
        <dbReference type="Proteomes" id="UP000009173"/>
    </source>
</evidence>
<evidence type="ECO:0000256" key="3">
    <source>
        <dbReference type="ARBA" id="ARBA00022475"/>
    </source>
</evidence>
<keyword evidence="6 7" id="KW-0472">Membrane</keyword>
<keyword evidence="5 7" id="KW-1133">Transmembrane helix</keyword>
<evidence type="ECO:0000256" key="6">
    <source>
        <dbReference type="ARBA" id="ARBA00023136"/>
    </source>
</evidence>
<gene>
    <name evidence="9" type="ordered locus">Dvul_0584</name>
</gene>
<evidence type="ECO:0000259" key="8">
    <source>
        <dbReference type="Pfam" id="PF03458"/>
    </source>
</evidence>
<feature type="transmembrane region" description="Helical" evidence="7">
    <location>
        <begin position="150"/>
        <end position="169"/>
    </location>
</feature>
<evidence type="ECO:0000256" key="1">
    <source>
        <dbReference type="ARBA" id="ARBA00004651"/>
    </source>
</evidence>
<dbReference type="GO" id="GO:0005886">
    <property type="term" value="C:plasma membrane"/>
    <property type="evidence" value="ECO:0007669"/>
    <property type="project" value="UniProtKB-SubCell"/>
</dbReference>